<keyword evidence="2" id="KW-1185">Reference proteome</keyword>
<dbReference type="RefSeq" id="NP_943966.1">
    <property type="nucleotide sequence ID" value="NC_005260.1"/>
</dbReference>
<dbReference type="OrthoDB" id="40590at10239"/>
<accession>Q76Z03</accession>
<organism evidence="1 2">
    <name type="scientific">Aeromonas phage Aeh1</name>
    <dbReference type="NCBI Taxonomy" id="2880362"/>
    <lineage>
        <taxon>Viruses</taxon>
        <taxon>Duplodnaviria</taxon>
        <taxon>Heunggongvirae</taxon>
        <taxon>Uroviricota</taxon>
        <taxon>Caudoviricetes</taxon>
        <taxon>Pantevenvirales</taxon>
        <taxon>Straboviridae</taxon>
        <taxon>Cinqassovirus</taxon>
        <taxon>Cinqassovirus aeh1</taxon>
    </lineage>
</organism>
<sequence>MEKSVDNSLSPDILEQLKAYLKEKLEVSMSATDGKLEVEIQLDGEVIASDSEYICDIIGEKDNWQ</sequence>
<evidence type="ECO:0000313" key="2">
    <source>
        <dbReference type="Proteomes" id="UP000002555"/>
    </source>
</evidence>
<name>Q76Z03_9CAUD</name>
<gene>
    <name evidence="1" type="ORF">Aeh1ORF082c</name>
</gene>
<reference evidence="1 2" key="1">
    <citation type="journal article" date="2001" name="J. Bacteriol.">
        <title>Phylogeny of the major head and tail genes of the wide-ranging T4-type bacteriophages.</title>
        <authorList>
            <person name="Tetart F."/>
            <person name="Desplats C."/>
            <person name="Kutateladze M."/>
            <person name="Monod C."/>
            <person name="Ackermann H.W."/>
            <person name="Krisch H.M."/>
        </authorList>
    </citation>
    <scope>NUCLEOTIDE SEQUENCE</scope>
</reference>
<proteinExistence type="predicted"/>
<dbReference type="Proteomes" id="UP000002555">
    <property type="component" value="Segment"/>
</dbReference>
<dbReference type="EMBL" id="AY266303">
    <property type="protein sequence ID" value="AAQ17743.1"/>
    <property type="molecule type" value="Genomic_DNA"/>
</dbReference>
<protein>
    <submittedName>
        <fullName evidence="1">Uncharacterized protein</fullName>
    </submittedName>
</protein>
<evidence type="ECO:0000313" key="1">
    <source>
        <dbReference type="EMBL" id="AAQ17743.1"/>
    </source>
</evidence>
<dbReference type="KEGG" id="vg:2658224"/>